<evidence type="ECO:0000313" key="2">
    <source>
        <dbReference type="EMBL" id="MCI28140.1"/>
    </source>
</evidence>
<keyword evidence="1" id="KW-1133">Transmembrane helix</keyword>
<keyword evidence="1" id="KW-0472">Membrane</keyword>
<organism evidence="2 3">
    <name type="scientific">Trifolium medium</name>
    <dbReference type="NCBI Taxonomy" id="97028"/>
    <lineage>
        <taxon>Eukaryota</taxon>
        <taxon>Viridiplantae</taxon>
        <taxon>Streptophyta</taxon>
        <taxon>Embryophyta</taxon>
        <taxon>Tracheophyta</taxon>
        <taxon>Spermatophyta</taxon>
        <taxon>Magnoliopsida</taxon>
        <taxon>eudicotyledons</taxon>
        <taxon>Gunneridae</taxon>
        <taxon>Pentapetalae</taxon>
        <taxon>rosids</taxon>
        <taxon>fabids</taxon>
        <taxon>Fabales</taxon>
        <taxon>Fabaceae</taxon>
        <taxon>Papilionoideae</taxon>
        <taxon>50 kb inversion clade</taxon>
        <taxon>NPAAA clade</taxon>
        <taxon>Hologalegina</taxon>
        <taxon>IRL clade</taxon>
        <taxon>Trifolieae</taxon>
        <taxon>Trifolium</taxon>
    </lineage>
</organism>
<accession>A0A392QX16</accession>
<evidence type="ECO:0008006" key="4">
    <source>
        <dbReference type="Google" id="ProtNLM"/>
    </source>
</evidence>
<feature type="non-terminal residue" evidence="2">
    <location>
        <position position="114"/>
    </location>
</feature>
<dbReference type="EMBL" id="LXQA010163749">
    <property type="protein sequence ID" value="MCI28140.1"/>
    <property type="molecule type" value="Genomic_DNA"/>
</dbReference>
<keyword evidence="3" id="KW-1185">Reference proteome</keyword>
<feature type="transmembrane region" description="Helical" evidence="1">
    <location>
        <begin position="6"/>
        <end position="39"/>
    </location>
</feature>
<proteinExistence type="predicted"/>
<keyword evidence="1" id="KW-0812">Transmembrane</keyword>
<reference evidence="2 3" key="1">
    <citation type="journal article" date="2018" name="Front. Plant Sci.">
        <title>Red Clover (Trifolium pratense) and Zigzag Clover (T. medium) - A Picture of Genomic Similarities and Differences.</title>
        <authorList>
            <person name="Dluhosova J."/>
            <person name="Istvanek J."/>
            <person name="Nedelnik J."/>
            <person name="Repkova J."/>
        </authorList>
    </citation>
    <scope>NUCLEOTIDE SEQUENCE [LARGE SCALE GENOMIC DNA]</scope>
    <source>
        <strain evidence="3">cv. 10/8</strain>
        <tissue evidence="2">Leaf</tissue>
    </source>
</reference>
<sequence length="114" mass="12940">MFMFDPFWVFVCRFCLFCFWPEFVFSSIVVPVLWSSVLFRQLTAPCHRRFVRFGSPAVFFYVFFVLSVFVFGYEIGVVGSGDGSGGEGLSWGDDVADMEVWCCLYGGGIRWCGG</sequence>
<evidence type="ECO:0000313" key="3">
    <source>
        <dbReference type="Proteomes" id="UP000265520"/>
    </source>
</evidence>
<comment type="caution">
    <text evidence="2">The sequence shown here is derived from an EMBL/GenBank/DDBJ whole genome shotgun (WGS) entry which is preliminary data.</text>
</comment>
<dbReference type="AlphaFoldDB" id="A0A392QX16"/>
<evidence type="ECO:0000256" key="1">
    <source>
        <dbReference type="SAM" id="Phobius"/>
    </source>
</evidence>
<feature type="transmembrane region" description="Helical" evidence="1">
    <location>
        <begin position="51"/>
        <end position="73"/>
    </location>
</feature>
<name>A0A392QX16_9FABA</name>
<protein>
    <recommendedName>
        <fullName evidence="4">Transmembrane protein</fullName>
    </recommendedName>
</protein>
<dbReference type="Proteomes" id="UP000265520">
    <property type="component" value="Unassembled WGS sequence"/>
</dbReference>